<dbReference type="Gene3D" id="3.60.130.10">
    <property type="entry name" value="Clavaminate synthase-like"/>
    <property type="match status" value="1"/>
</dbReference>
<name>A0A0D2C7B1_9EURO</name>
<dbReference type="Pfam" id="PF02668">
    <property type="entry name" value="TauD"/>
    <property type="match status" value="1"/>
</dbReference>
<proteinExistence type="predicted"/>
<dbReference type="RefSeq" id="XP_016239660.1">
    <property type="nucleotide sequence ID" value="XM_016374384.1"/>
</dbReference>
<dbReference type="GeneID" id="27327099"/>
<keyword evidence="1" id="KW-0560">Oxidoreductase</keyword>
<evidence type="ECO:0000256" key="1">
    <source>
        <dbReference type="ARBA" id="ARBA00023002"/>
    </source>
</evidence>
<evidence type="ECO:0000259" key="2">
    <source>
        <dbReference type="Pfam" id="PF02668"/>
    </source>
</evidence>
<reference evidence="3 4" key="1">
    <citation type="submission" date="2015-01" db="EMBL/GenBank/DDBJ databases">
        <title>The Genome Sequence of Exophiala spinifera CBS89968.</title>
        <authorList>
            <consortium name="The Broad Institute Genomics Platform"/>
            <person name="Cuomo C."/>
            <person name="de Hoog S."/>
            <person name="Gorbushina A."/>
            <person name="Stielow B."/>
            <person name="Teixiera M."/>
            <person name="Abouelleil A."/>
            <person name="Chapman S.B."/>
            <person name="Priest M."/>
            <person name="Young S.K."/>
            <person name="Wortman J."/>
            <person name="Nusbaum C."/>
            <person name="Birren B."/>
        </authorList>
    </citation>
    <scope>NUCLEOTIDE SEQUENCE [LARGE SCALE GENOMIC DNA]</scope>
    <source>
        <strain evidence="3 4">CBS 89968</strain>
    </source>
</reference>
<gene>
    <name evidence="3" type="ORF">PV08_00016</name>
</gene>
<organism evidence="3 4">
    <name type="scientific">Exophiala spinifera</name>
    <dbReference type="NCBI Taxonomy" id="91928"/>
    <lineage>
        <taxon>Eukaryota</taxon>
        <taxon>Fungi</taxon>
        <taxon>Dikarya</taxon>
        <taxon>Ascomycota</taxon>
        <taxon>Pezizomycotina</taxon>
        <taxon>Eurotiomycetes</taxon>
        <taxon>Chaetothyriomycetidae</taxon>
        <taxon>Chaetothyriales</taxon>
        <taxon>Herpotrichiellaceae</taxon>
        <taxon>Exophiala</taxon>
    </lineage>
</organism>
<dbReference type="FunFam" id="3.60.130.10:FF:000011">
    <property type="entry name" value="Taurine catabolism dioxygenase TauD"/>
    <property type="match status" value="1"/>
</dbReference>
<dbReference type="EMBL" id="KN847492">
    <property type="protein sequence ID" value="KIW19444.1"/>
    <property type="molecule type" value="Genomic_DNA"/>
</dbReference>
<dbReference type="InterPro" id="IPR003819">
    <property type="entry name" value="TauD/TfdA-like"/>
</dbReference>
<dbReference type="PANTHER" id="PTHR10696">
    <property type="entry name" value="GAMMA-BUTYROBETAINE HYDROXYLASE-RELATED"/>
    <property type="match status" value="1"/>
</dbReference>
<dbReference type="HOGENOM" id="CLU_041041_0_0_1"/>
<accession>A0A0D2C7B1</accession>
<keyword evidence="4" id="KW-1185">Reference proteome</keyword>
<dbReference type="STRING" id="91928.A0A0D2C7B1"/>
<sequence>MATVAVALTFAPPDISYTPDAEKFAARTRRRQETERLEKTLPVGFPRELVSDLVWDGQDLPSKYDWTYELSDKELVEIEAALRHFQALNKPLGFIDQDTFPLPTLHSALREVSFELHHGHGFKVLRGLPVSKHTREENIIIYAGVSSHSAAVRGRQDNQFEGKPADVVLNHIKDLSTTADKDKIGAPAYTTDKQVFRTDSGDIVALFALSTAAEGGVSRLASTWRVYNELAKTRPDLIRTLAEPWPAENFGNKGEPYENRPLLFYEPATASSPERVLLQYARRTFTGFGAPPRSANIPAITEAQAEALDALHFLGERFNVGLDFRQGDVQYPNSTTSPGKAVATGSRICMAYTGSIGRKVV</sequence>
<dbReference type="PANTHER" id="PTHR10696:SF54">
    <property type="entry name" value="FAMILY OXIDOREDUCTASE, PUTATIVE (AFU_ORTHOLOGUE AFUA_4G13850)-RELATED"/>
    <property type="match status" value="1"/>
</dbReference>
<dbReference type="OrthoDB" id="4119996at2759"/>
<dbReference type="AlphaFoldDB" id="A0A0D2C7B1"/>
<feature type="domain" description="TauD/TfdA-like" evidence="2">
    <location>
        <begin position="90"/>
        <end position="331"/>
    </location>
</feature>
<dbReference type="SUPFAM" id="SSF51197">
    <property type="entry name" value="Clavaminate synthase-like"/>
    <property type="match status" value="1"/>
</dbReference>
<protein>
    <recommendedName>
        <fullName evidence="2">TauD/TfdA-like domain-containing protein</fullName>
    </recommendedName>
</protein>
<dbReference type="InterPro" id="IPR042098">
    <property type="entry name" value="TauD-like_sf"/>
</dbReference>
<evidence type="ECO:0000313" key="3">
    <source>
        <dbReference type="EMBL" id="KIW19444.1"/>
    </source>
</evidence>
<dbReference type="VEuPathDB" id="FungiDB:PV08_00016"/>
<evidence type="ECO:0000313" key="4">
    <source>
        <dbReference type="Proteomes" id="UP000053328"/>
    </source>
</evidence>
<dbReference type="GO" id="GO:0016491">
    <property type="term" value="F:oxidoreductase activity"/>
    <property type="evidence" value="ECO:0007669"/>
    <property type="project" value="UniProtKB-KW"/>
</dbReference>
<dbReference type="Proteomes" id="UP000053328">
    <property type="component" value="Unassembled WGS sequence"/>
</dbReference>
<dbReference type="InterPro" id="IPR050411">
    <property type="entry name" value="AlphaKG_dependent_hydroxylases"/>
</dbReference>